<dbReference type="AlphaFoldDB" id="A0A4Y6UDS4"/>
<reference evidence="1 2" key="1">
    <citation type="submission" date="2019-03" db="EMBL/GenBank/DDBJ databases">
        <title>The complete genome sequence of Swingsia_sp. F3b2 LMG30590(T).</title>
        <authorList>
            <person name="Chua K.-O."/>
            <person name="Chan K.-G."/>
            <person name="See-Too W.-S."/>
        </authorList>
    </citation>
    <scope>NUCLEOTIDE SEQUENCE [LARGE SCALE GENOMIC DNA]</scope>
    <source>
        <strain evidence="1 2">F3b2</strain>
    </source>
</reference>
<dbReference type="RefSeq" id="WP_141443879.1">
    <property type="nucleotide sequence ID" value="NZ_CP038231.1"/>
</dbReference>
<sequence length="305" mass="31541">MTDYHVTLNSTSTLSNGSAGPSWTTSFTLPGIAPAKGLAQETFRAIEAEDSKLSLDGGTMAGAINMNGNGLNAGNGVAMVFQDDGNIVAYSAGQGQATGRVPLLAVGDTTGKDEGGYPSVVASVPMLVPNPVQGLPASDEPMQAINQGTLAQQGFVQGNQHLDDMSLKMVAIKSQFVDSAKTKPAGIEYIDEAGNFNLAISGQWADDHYVTKYQGLQVQGLNNAIMQIFDRSVKNGDYVTFPQAFNNAASVTAQALNPPGDAPVAFAAKDLTSKGFTALVISTPAGGANAVPTDGVWLNFTAYGT</sequence>
<keyword evidence="2" id="KW-1185">Reference proteome</keyword>
<protein>
    <submittedName>
        <fullName evidence="1">Uncharacterized protein</fullName>
    </submittedName>
</protein>
<evidence type="ECO:0000313" key="1">
    <source>
        <dbReference type="EMBL" id="QDH14175.1"/>
    </source>
</evidence>
<name>A0A4Y6UDS4_9PROT</name>
<accession>A0A4Y6UDS4</accession>
<organism evidence="1 2">
    <name type="scientific">Formicincola oecophyllae</name>
    <dbReference type="NCBI Taxonomy" id="2558361"/>
    <lineage>
        <taxon>Bacteria</taxon>
        <taxon>Pseudomonadati</taxon>
        <taxon>Pseudomonadota</taxon>
        <taxon>Alphaproteobacteria</taxon>
        <taxon>Acetobacterales</taxon>
        <taxon>Acetobacteraceae</taxon>
        <taxon>Formicincola</taxon>
    </lineage>
</organism>
<evidence type="ECO:0000313" key="2">
    <source>
        <dbReference type="Proteomes" id="UP000318709"/>
    </source>
</evidence>
<gene>
    <name evidence="1" type="ORF">E3E12_08190</name>
</gene>
<dbReference type="EMBL" id="CP038231">
    <property type="protein sequence ID" value="QDH14175.1"/>
    <property type="molecule type" value="Genomic_DNA"/>
</dbReference>
<dbReference type="KEGG" id="swf:E3E12_08190"/>
<dbReference type="Proteomes" id="UP000318709">
    <property type="component" value="Chromosome"/>
</dbReference>
<proteinExistence type="predicted"/>